<keyword evidence="4" id="KW-0560">Oxidoreductase</keyword>
<dbReference type="SUPFAM" id="SSF51905">
    <property type="entry name" value="FAD/NAD(P)-binding domain"/>
    <property type="match status" value="1"/>
</dbReference>
<dbReference type="InterPro" id="IPR002938">
    <property type="entry name" value="FAD-bd"/>
</dbReference>
<sequence>MSTVADKPTVLIVGAGLGGLMLGALLEKADISYVIFERSSYVKPLGSAIMVGPNLMGLFEQMNIDEEFKAIGKPTFDCVIGKDDMEVVCKVDFRHTVEYTGYCNYIVGRPALYELLLRQIPPHKVLFNKRVLKVAETEEGIKISTTDKSTYEGDILVGADGAYSAVRQRMYETLKAAGTLPKSDQEDLPFKSTCLVGQTKPLDFATDFPEFLDESGPFYCTLSKTSPYTWTVFPTVNGNLCWMVMHHLDKESSKAAEEHRFRESENSQWGSHAAQAMCDETRHFILPFGTKKATMGDLYDLTPQDRISKVMLEEKVFQTWYSGRTVLLGDACHKLNPSGAHGAVTAMHDALALANLIYALPNRTSVAIEKAFSQYQAERIGPVTASYNASKALSMVIGRGPIGAIALFLRKYTPLFIWDTVIVNKKKAIVDRPTAGFLRKVRTKGTVPPTVSPSSEKARKVFEQRTRAVSV</sequence>
<dbReference type="PRINTS" id="PR00420">
    <property type="entry name" value="RNGMNOXGNASE"/>
</dbReference>
<comment type="similarity">
    <text evidence="1">Belongs to the paxM FAD-dependent monooxygenase family.</text>
</comment>
<gene>
    <name evidence="6" type="ORF">BG015_011393</name>
</gene>
<evidence type="ECO:0000256" key="4">
    <source>
        <dbReference type="ARBA" id="ARBA00023002"/>
    </source>
</evidence>
<keyword evidence="7" id="KW-1185">Reference proteome</keyword>
<dbReference type="EMBL" id="JAAAUQ010000878">
    <property type="protein sequence ID" value="KAF9147025.1"/>
    <property type="molecule type" value="Genomic_DNA"/>
</dbReference>
<comment type="caution">
    <text evidence="6">The sequence shown here is derived from an EMBL/GenBank/DDBJ whole genome shotgun (WGS) entry which is preliminary data.</text>
</comment>
<evidence type="ECO:0000256" key="2">
    <source>
        <dbReference type="ARBA" id="ARBA00022630"/>
    </source>
</evidence>
<dbReference type="Proteomes" id="UP000748756">
    <property type="component" value="Unassembled WGS sequence"/>
</dbReference>
<keyword evidence="2" id="KW-0285">Flavoprotein</keyword>
<feature type="domain" description="FAD-binding" evidence="5">
    <location>
        <begin position="9"/>
        <end position="379"/>
    </location>
</feature>
<reference evidence="6" key="1">
    <citation type="journal article" date="2020" name="Fungal Divers.">
        <title>Resolving the Mortierellaceae phylogeny through synthesis of multi-gene phylogenetics and phylogenomics.</title>
        <authorList>
            <person name="Vandepol N."/>
            <person name="Liber J."/>
            <person name="Desiro A."/>
            <person name="Na H."/>
            <person name="Kennedy M."/>
            <person name="Barry K."/>
            <person name="Grigoriev I.V."/>
            <person name="Miller A.N."/>
            <person name="O'Donnell K."/>
            <person name="Stajich J.E."/>
            <person name="Bonito G."/>
        </authorList>
    </citation>
    <scope>NUCLEOTIDE SEQUENCE</scope>
    <source>
        <strain evidence="6">NRRL 6426</strain>
    </source>
</reference>
<protein>
    <recommendedName>
        <fullName evidence="5">FAD-binding domain-containing protein</fullName>
    </recommendedName>
</protein>
<evidence type="ECO:0000313" key="6">
    <source>
        <dbReference type="EMBL" id="KAF9147025.1"/>
    </source>
</evidence>
<dbReference type="Gene3D" id="3.50.50.60">
    <property type="entry name" value="FAD/NAD(P)-binding domain"/>
    <property type="match status" value="1"/>
</dbReference>
<dbReference type="PANTHER" id="PTHR47356:SF2">
    <property type="entry name" value="FAD-BINDING DOMAIN-CONTAINING PROTEIN-RELATED"/>
    <property type="match status" value="1"/>
</dbReference>
<dbReference type="AlphaFoldDB" id="A0A9P5RT50"/>
<evidence type="ECO:0000256" key="3">
    <source>
        <dbReference type="ARBA" id="ARBA00022827"/>
    </source>
</evidence>
<dbReference type="GO" id="GO:0071949">
    <property type="term" value="F:FAD binding"/>
    <property type="evidence" value="ECO:0007669"/>
    <property type="project" value="InterPro"/>
</dbReference>
<name>A0A9P5RT50_9FUNG</name>
<dbReference type="Pfam" id="PF01494">
    <property type="entry name" value="FAD_binding_3"/>
    <property type="match status" value="1"/>
</dbReference>
<evidence type="ECO:0000256" key="1">
    <source>
        <dbReference type="ARBA" id="ARBA00007992"/>
    </source>
</evidence>
<evidence type="ECO:0000313" key="7">
    <source>
        <dbReference type="Proteomes" id="UP000748756"/>
    </source>
</evidence>
<accession>A0A9P5RT50</accession>
<dbReference type="GO" id="GO:0004497">
    <property type="term" value="F:monooxygenase activity"/>
    <property type="evidence" value="ECO:0007669"/>
    <property type="project" value="InterPro"/>
</dbReference>
<organism evidence="6 7">
    <name type="scientific">Linnemannia schmuckeri</name>
    <dbReference type="NCBI Taxonomy" id="64567"/>
    <lineage>
        <taxon>Eukaryota</taxon>
        <taxon>Fungi</taxon>
        <taxon>Fungi incertae sedis</taxon>
        <taxon>Mucoromycota</taxon>
        <taxon>Mortierellomycotina</taxon>
        <taxon>Mortierellomycetes</taxon>
        <taxon>Mortierellales</taxon>
        <taxon>Mortierellaceae</taxon>
        <taxon>Linnemannia</taxon>
    </lineage>
</organism>
<keyword evidence="3" id="KW-0274">FAD</keyword>
<proteinExistence type="inferred from homology"/>
<dbReference type="InterPro" id="IPR050562">
    <property type="entry name" value="FAD_mOase_fung"/>
</dbReference>
<dbReference type="OrthoDB" id="655030at2759"/>
<dbReference type="InterPro" id="IPR036188">
    <property type="entry name" value="FAD/NAD-bd_sf"/>
</dbReference>
<evidence type="ECO:0000259" key="5">
    <source>
        <dbReference type="Pfam" id="PF01494"/>
    </source>
</evidence>
<dbReference type="PANTHER" id="PTHR47356">
    <property type="entry name" value="FAD-DEPENDENT MONOOXYGENASE ASQG-RELATED"/>
    <property type="match status" value="1"/>
</dbReference>